<protein>
    <submittedName>
        <fullName evidence="3">DUF397 domain-containing protein</fullName>
    </submittedName>
</protein>
<evidence type="ECO:0000313" key="4">
    <source>
        <dbReference type="Proteomes" id="UP000298111"/>
    </source>
</evidence>
<proteinExistence type="predicted"/>
<feature type="compositionally biased region" description="Polar residues" evidence="1">
    <location>
        <begin position="1"/>
        <end position="12"/>
    </location>
</feature>
<dbReference type="Pfam" id="PF04149">
    <property type="entry name" value="DUF397"/>
    <property type="match status" value="1"/>
</dbReference>
<gene>
    <name evidence="3" type="ORF">D8771_12850</name>
</gene>
<dbReference type="GeneID" id="75182984"/>
<feature type="domain" description="DUF397" evidence="2">
    <location>
        <begin position="6"/>
        <end position="58"/>
    </location>
</feature>
<dbReference type="EMBL" id="RCIY01000046">
    <property type="protein sequence ID" value="TGG84721.1"/>
    <property type="molecule type" value="Genomic_DNA"/>
</dbReference>
<feature type="region of interest" description="Disordered" evidence="1">
    <location>
        <begin position="1"/>
        <end position="20"/>
    </location>
</feature>
<evidence type="ECO:0000313" key="3">
    <source>
        <dbReference type="EMBL" id="TGG84721.1"/>
    </source>
</evidence>
<dbReference type="Proteomes" id="UP000298111">
    <property type="component" value="Unassembled WGS sequence"/>
</dbReference>
<dbReference type="RefSeq" id="WP_078616236.1">
    <property type="nucleotide sequence ID" value="NZ_CP103060.1"/>
</dbReference>
<name>A0A8H1LES0_9ACTN</name>
<dbReference type="InterPro" id="IPR007278">
    <property type="entry name" value="DUF397"/>
</dbReference>
<dbReference type="AlphaFoldDB" id="A0A8H1LES0"/>
<accession>A0A8H1LES0</accession>
<comment type="caution">
    <text evidence="3">The sequence shown here is derived from an EMBL/GenBank/DDBJ whole genome shotgun (WGS) entry which is preliminary data.</text>
</comment>
<sequence length="62" mass="6635">MTPELSWQKSTYSGSSGSSDCVEVARTSAAVHVRDSKRTRGPVLSVSSGQWAVFIRHVAGVQ</sequence>
<reference evidence="3 4" key="1">
    <citation type="submission" date="2018-10" db="EMBL/GenBank/DDBJ databases">
        <title>Isolation of pseudouridimycin from Streptomyces albus DSM 40763.</title>
        <authorList>
            <person name="Rosenqvist P."/>
            <person name="Metsae-Ketelae M."/>
            <person name="Virta P."/>
        </authorList>
    </citation>
    <scope>NUCLEOTIDE SEQUENCE [LARGE SCALE GENOMIC DNA]</scope>
    <source>
        <strain evidence="3 4">DSM 40763</strain>
    </source>
</reference>
<evidence type="ECO:0000259" key="2">
    <source>
        <dbReference type="Pfam" id="PF04149"/>
    </source>
</evidence>
<organism evidence="3 4">
    <name type="scientific">Streptomyces albus</name>
    <dbReference type="NCBI Taxonomy" id="1888"/>
    <lineage>
        <taxon>Bacteria</taxon>
        <taxon>Bacillati</taxon>
        <taxon>Actinomycetota</taxon>
        <taxon>Actinomycetes</taxon>
        <taxon>Kitasatosporales</taxon>
        <taxon>Streptomycetaceae</taxon>
        <taxon>Streptomyces</taxon>
    </lineage>
</organism>
<evidence type="ECO:0000256" key="1">
    <source>
        <dbReference type="SAM" id="MobiDB-lite"/>
    </source>
</evidence>